<name>X6MER3_RETFI</name>
<evidence type="ECO:0000256" key="1">
    <source>
        <dbReference type="SAM" id="Phobius"/>
    </source>
</evidence>
<dbReference type="EMBL" id="ASPP01021920">
    <property type="protein sequence ID" value="ETO11877.1"/>
    <property type="molecule type" value="Genomic_DNA"/>
</dbReference>
<accession>X6MER3</accession>
<dbReference type="Gene3D" id="3.40.50.11980">
    <property type="match status" value="1"/>
</dbReference>
<dbReference type="GO" id="GO:0001682">
    <property type="term" value="P:tRNA 5'-leader removal"/>
    <property type="evidence" value="ECO:0007669"/>
    <property type="project" value="TreeGrafter"/>
</dbReference>
<dbReference type="PANTHER" id="PTHR13547:SF1">
    <property type="entry name" value="MITOCHONDRIAL RIBONUCLEASE P CATALYTIC SUBUNIT"/>
    <property type="match status" value="1"/>
</dbReference>
<proteinExistence type="predicted"/>
<dbReference type="PANTHER" id="PTHR13547">
    <property type="match status" value="1"/>
</dbReference>
<gene>
    <name evidence="2" type="ORF">RFI_25500</name>
</gene>
<protein>
    <recommendedName>
        <fullName evidence="4">PRORP domain-containing protein</fullName>
    </recommendedName>
</protein>
<evidence type="ECO:0000313" key="2">
    <source>
        <dbReference type="EMBL" id="ETO11877.1"/>
    </source>
</evidence>
<dbReference type="AlphaFoldDB" id="X6MER3"/>
<keyword evidence="1" id="KW-0472">Membrane</keyword>
<keyword evidence="1" id="KW-1133">Transmembrane helix</keyword>
<organism evidence="2 3">
    <name type="scientific">Reticulomyxa filosa</name>
    <dbReference type="NCBI Taxonomy" id="46433"/>
    <lineage>
        <taxon>Eukaryota</taxon>
        <taxon>Sar</taxon>
        <taxon>Rhizaria</taxon>
        <taxon>Retaria</taxon>
        <taxon>Foraminifera</taxon>
        <taxon>Monothalamids</taxon>
        <taxon>Reticulomyxidae</taxon>
        <taxon>Reticulomyxa</taxon>
    </lineage>
</organism>
<comment type="caution">
    <text evidence="2">The sequence shown here is derived from an EMBL/GenBank/DDBJ whole genome shotgun (WGS) entry which is preliminary data.</text>
</comment>
<dbReference type="OrthoDB" id="46913at2759"/>
<dbReference type="Proteomes" id="UP000023152">
    <property type="component" value="Unassembled WGS sequence"/>
</dbReference>
<sequence>MPCSIAFGKKHKKKKGHLKDTELTVPNFTLSKEKTDQLCDWLVQNQTTGIIDAKESDTESELVKQVKEGMTPFFDAVRADGGAQVFLDGANIGHALRQGGFSIFQIDDFVRYFRDTLHKKVRIVMHHNRIQRGLFSAYIYIYTYTIYIYCKLIVVFFFLKKKKALTSQDTRIRETVECWNKDGLLYESPMNVNDDCMWIWAALYSSLIYGMNDVMIVTNDRLRDHGFNLLHDIMFHEFLETHVSSFYINRKVVIDHTKEVSETSENQKRTLEDIQENDEDVAMPPSKKYKAMDANAEINANYQLQRQYGYLPYSHEFFISPCTSFVIRLHVQTISAASDQPDQTLWFVPFFPKDSDVTDNTLLFRPSQSHFSDSLPAQPLSKVRWMVAKSKGLSSFWNKSQLHDQKEQTTE</sequence>
<keyword evidence="3" id="KW-1185">Reference proteome</keyword>
<feature type="transmembrane region" description="Helical" evidence="1">
    <location>
        <begin position="137"/>
        <end position="159"/>
    </location>
</feature>
<evidence type="ECO:0008006" key="4">
    <source>
        <dbReference type="Google" id="ProtNLM"/>
    </source>
</evidence>
<evidence type="ECO:0000313" key="3">
    <source>
        <dbReference type="Proteomes" id="UP000023152"/>
    </source>
</evidence>
<dbReference type="GO" id="GO:0004526">
    <property type="term" value="F:ribonuclease P activity"/>
    <property type="evidence" value="ECO:0007669"/>
    <property type="project" value="TreeGrafter"/>
</dbReference>
<reference evidence="2 3" key="1">
    <citation type="journal article" date="2013" name="Curr. Biol.">
        <title>The Genome of the Foraminiferan Reticulomyxa filosa.</title>
        <authorList>
            <person name="Glockner G."/>
            <person name="Hulsmann N."/>
            <person name="Schleicher M."/>
            <person name="Noegel A.A."/>
            <person name="Eichinger L."/>
            <person name="Gallinger C."/>
            <person name="Pawlowski J."/>
            <person name="Sierra R."/>
            <person name="Euteneuer U."/>
            <person name="Pillet L."/>
            <person name="Moustafa A."/>
            <person name="Platzer M."/>
            <person name="Groth M."/>
            <person name="Szafranski K."/>
            <person name="Schliwa M."/>
        </authorList>
    </citation>
    <scope>NUCLEOTIDE SEQUENCE [LARGE SCALE GENOMIC DNA]</scope>
</reference>
<keyword evidence="1" id="KW-0812">Transmembrane</keyword>